<gene>
    <name evidence="1" type="ORF">SMC5_03790</name>
</gene>
<dbReference type="EMBL" id="QXIU01000095">
    <property type="protein sequence ID" value="RIE12043.1"/>
    <property type="molecule type" value="Genomic_DNA"/>
</dbReference>
<evidence type="ECO:0000313" key="2">
    <source>
        <dbReference type="Proteomes" id="UP000266489"/>
    </source>
</evidence>
<dbReference type="GO" id="GO:0009116">
    <property type="term" value="P:nucleoside metabolic process"/>
    <property type="evidence" value="ECO:0007669"/>
    <property type="project" value="InterPro"/>
</dbReference>
<organism evidence="1 2">
    <name type="scientific">Candidatus Cryosericum odellii</name>
    <dbReference type="NCBI Taxonomy" id="2290917"/>
    <lineage>
        <taxon>Bacteria</taxon>
        <taxon>Pseudomonadati</taxon>
        <taxon>Caldisericota/Cryosericota group</taxon>
        <taxon>Candidatus Cryosericota</taxon>
        <taxon>Candidatus Cryosericia</taxon>
        <taxon>Candidatus Cryosericales</taxon>
        <taxon>Candidatus Cryosericaceae</taxon>
        <taxon>Candidatus Cryosericum</taxon>
    </lineage>
</organism>
<name>A0A398DC15_9BACT</name>
<protein>
    <submittedName>
        <fullName evidence="1">Uridine phosphorylase</fullName>
    </submittedName>
</protein>
<dbReference type="InterPro" id="IPR035994">
    <property type="entry name" value="Nucleoside_phosphorylase_sf"/>
</dbReference>
<reference evidence="1 2" key="1">
    <citation type="submission" date="2018-09" db="EMBL/GenBank/DDBJ databases">
        <title>Discovery and Ecogenomic Context for Candidatus Cryosericales, a Global Caldiserica Order Active in Thawing Permafrost.</title>
        <authorList>
            <person name="Martinez M.A."/>
            <person name="Woodcroft B.J."/>
            <person name="Ignacio Espinoza J.C."/>
            <person name="Zayed A."/>
            <person name="Singleton C.M."/>
            <person name="Boyd J."/>
            <person name="Li Y.-F."/>
            <person name="Purvine S."/>
            <person name="Maughan H."/>
            <person name="Hodgkins S.B."/>
            <person name="Anderson D."/>
            <person name="Sederholm M."/>
            <person name="Temperton B."/>
            <person name="Saleska S.R."/>
            <person name="Tyson G.W."/>
            <person name="Rich V.I."/>
        </authorList>
    </citation>
    <scope>NUCLEOTIDE SEQUENCE [LARGE SCALE GENOMIC DNA]</scope>
    <source>
        <strain evidence="1 2">SMC5</strain>
    </source>
</reference>
<comment type="caution">
    <text evidence="1">The sequence shown here is derived from an EMBL/GenBank/DDBJ whole genome shotgun (WGS) entry which is preliminary data.</text>
</comment>
<dbReference type="GO" id="GO:0003824">
    <property type="term" value="F:catalytic activity"/>
    <property type="evidence" value="ECO:0007669"/>
    <property type="project" value="InterPro"/>
</dbReference>
<dbReference type="SUPFAM" id="SSF53167">
    <property type="entry name" value="Purine and uridine phosphorylases"/>
    <property type="match status" value="1"/>
</dbReference>
<feature type="non-terminal residue" evidence="1">
    <location>
        <position position="1"/>
    </location>
</feature>
<evidence type="ECO:0000313" key="1">
    <source>
        <dbReference type="EMBL" id="RIE12043.1"/>
    </source>
</evidence>
<dbReference type="Gene3D" id="3.40.50.1580">
    <property type="entry name" value="Nucleoside phosphorylase domain"/>
    <property type="match status" value="1"/>
</dbReference>
<sequence length="87" mass="9556">RQPLAEQLNARCRAWIAGGAVCSEMEAATVFVVSSILHKRAGGVMLIVNNQFAEGGHESHHPILDRLISTGIEAIKLLIEQDRVVRR</sequence>
<dbReference type="Proteomes" id="UP000266489">
    <property type="component" value="Unassembled WGS sequence"/>
</dbReference>
<accession>A0A398DC15</accession>
<proteinExistence type="predicted"/>
<dbReference type="AlphaFoldDB" id="A0A398DC15"/>